<evidence type="ECO:0000256" key="9">
    <source>
        <dbReference type="ARBA" id="ARBA00038064"/>
    </source>
</evidence>
<dbReference type="OrthoDB" id="24683at2759"/>
<reference evidence="12" key="1">
    <citation type="submission" date="2020-04" db="EMBL/GenBank/DDBJ databases">
        <title>Analysis of mating type loci in Filobasidium floriforme.</title>
        <authorList>
            <person name="Nowrousian M."/>
        </authorList>
    </citation>
    <scope>NUCLEOTIDE SEQUENCE</scope>
    <source>
        <strain evidence="12">CBS 6242</strain>
    </source>
</reference>
<organism evidence="12 13">
    <name type="scientific">Filobasidium floriforme</name>
    <dbReference type="NCBI Taxonomy" id="5210"/>
    <lineage>
        <taxon>Eukaryota</taxon>
        <taxon>Fungi</taxon>
        <taxon>Dikarya</taxon>
        <taxon>Basidiomycota</taxon>
        <taxon>Agaricomycotina</taxon>
        <taxon>Tremellomycetes</taxon>
        <taxon>Filobasidiales</taxon>
        <taxon>Filobasidiaceae</taxon>
        <taxon>Filobasidium</taxon>
    </lineage>
</organism>
<accession>A0A8K0JRQ1</accession>
<evidence type="ECO:0000256" key="8">
    <source>
        <dbReference type="ARBA" id="ARBA00023242"/>
    </source>
</evidence>
<evidence type="ECO:0000256" key="7">
    <source>
        <dbReference type="ARBA" id="ARBA00022833"/>
    </source>
</evidence>
<evidence type="ECO:0000256" key="5">
    <source>
        <dbReference type="ARBA" id="ARBA00022723"/>
    </source>
</evidence>
<dbReference type="SUPFAM" id="SSF57667">
    <property type="entry name" value="beta-beta-alpha zinc fingers"/>
    <property type="match status" value="1"/>
</dbReference>
<dbReference type="InterPro" id="IPR051879">
    <property type="entry name" value="C2H2-ZF_Maturation_Protein"/>
</dbReference>
<dbReference type="PANTHER" id="PTHR46095">
    <property type="entry name" value="ZINC FINGER PROTEIN 593"/>
    <property type="match status" value="1"/>
</dbReference>
<evidence type="ECO:0000259" key="11">
    <source>
        <dbReference type="PROSITE" id="PS00028"/>
    </source>
</evidence>
<dbReference type="PANTHER" id="PTHR46095:SF1">
    <property type="entry name" value="ZINC FINGER PROTEIN 593"/>
    <property type="match status" value="1"/>
</dbReference>
<keyword evidence="4" id="KW-0690">Ribosome biogenesis</keyword>
<feature type="compositionally biased region" description="Low complexity" evidence="10">
    <location>
        <begin position="138"/>
        <end position="152"/>
    </location>
</feature>
<dbReference type="GO" id="GO:0005634">
    <property type="term" value="C:nucleus"/>
    <property type="evidence" value="ECO:0007669"/>
    <property type="project" value="UniProtKB-SubCell"/>
</dbReference>
<feature type="region of interest" description="Disordered" evidence="10">
    <location>
        <begin position="99"/>
        <end position="152"/>
    </location>
</feature>
<dbReference type="GO" id="GO:0005737">
    <property type="term" value="C:cytoplasm"/>
    <property type="evidence" value="ECO:0007669"/>
    <property type="project" value="UniProtKB-SubCell"/>
</dbReference>
<dbReference type="SMART" id="SM00451">
    <property type="entry name" value="ZnF_U1"/>
    <property type="match status" value="1"/>
</dbReference>
<dbReference type="Proteomes" id="UP000812966">
    <property type="component" value="Unassembled WGS sequence"/>
</dbReference>
<comment type="similarity">
    <text evidence="9">Belongs to the ZNF593/BUD20 C2H2-type zinc-finger protein family.</text>
</comment>
<evidence type="ECO:0000256" key="10">
    <source>
        <dbReference type="SAM" id="MobiDB-lite"/>
    </source>
</evidence>
<dbReference type="PROSITE" id="PS00028">
    <property type="entry name" value="ZINC_FINGER_C2H2_1"/>
    <property type="match status" value="1"/>
</dbReference>
<feature type="compositionally biased region" description="Basic and acidic residues" evidence="10">
    <location>
        <begin position="99"/>
        <end position="126"/>
    </location>
</feature>
<keyword evidence="5" id="KW-0479">Metal-binding</keyword>
<evidence type="ECO:0000256" key="2">
    <source>
        <dbReference type="ARBA" id="ARBA00004496"/>
    </source>
</evidence>
<keyword evidence="3" id="KW-0963">Cytoplasm</keyword>
<gene>
    <name evidence="12" type="ORF">FFLO_00671</name>
</gene>
<keyword evidence="6" id="KW-0863">Zinc-finger</keyword>
<keyword evidence="7" id="KW-0862">Zinc</keyword>
<name>A0A8K0JRQ1_9TREE</name>
<dbReference type="EMBL" id="JABELV010000008">
    <property type="protein sequence ID" value="KAG7571319.1"/>
    <property type="molecule type" value="Genomic_DNA"/>
</dbReference>
<dbReference type="InterPro" id="IPR013087">
    <property type="entry name" value="Znf_C2H2_type"/>
</dbReference>
<dbReference type="InterPro" id="IPR036236">
    <property type="entry name" value="Znf_C2H2_sf"/>
</dbReference>
<feature type="domain" description="C2H2-type" evidence="11">
    <location>
        <begin position="62"/>
        <end position="84"/>
    </location>
</feature>
<evidence type="ECO:0000256" key="3">
    <source>
        <dbReference type="ARBA" id="ARBA00022490"/>
    </source>
</evidence>
<evidence type="ECO:0000256" key="4">
    <source>
        <dbReference type="ARBA" id="ARBA00022517"/>
    </source>
</evidence>
<dbReference type="Pfam" id="PF12171">
    <property type="entry name" value="zf-C2H2_jaz"/>
    <property type="match status" value="1"/>
</dbReference>
<evidence type="ECO:0000313" key="12">
    <source>
        <dbReference type="EMBL" id="KAG7571319.1"/>
    </source>
</evidence>
<keyword evidence="8" id="KW-0539">Nucleus</keyword>
<proteinExistence type="inferred from homology"/>
<dbReference type="GO" id="GO:0042254">
    <property type="term" value="P:ribosome biogenesis"/>
    <property type="evidence" value="ECO:0007669"/>
    <property type="project" value="UniProtKB-KW"/>
</dbReference>
<sequence>MGRLRRSRVHNARRDVRRATRTRARAKDIDQIQHEDMKPENKSKLEAQELDEEKPGLGQHYCLECAKYYESDEALVNHTKSKVHRRRLKELKFGSYTKEEAERTAGRGVDNKQRGVEPIVLKKKEDQDLEMEGQDSKTASTTTTAQTTAVSS</sequence>
<keyword evidence="13" id="KW-1185">Reference proteome</keyword>
<evidence type="ECO:0000256" key="1">
    <source>
        <dbReference type="ARBA" id="ARBA00004123"/>
    </source>
</evidence>
<dbReference type="AlphaFoldDB" id="A0A8K0JRQ1"/>
<dbReference type="GO" id="GO:0043021">
    <property type="term" value="F:ribonucleoprotein complex binding"/>
    <property type="evidence" value="ECO:0007669"/>
    <property type="project" value="UniProtKB-ARBA"/>
</dbReference>
<dbReference type="Gene3D" id="3.30.160.60">
    <property type="entry name" value="Classic Zinc Finger"/>
    <property type="match status" value="1"/>
</dbReference>
<protein>
    <recommendedName>
        <fullName evidence="11">C2H2-type domain-containing protein</fullName>
    </recommendedName>
</protein>
<dbReference type="FunFam" id="3.30.160.60:FF:000299">
    <property type="entry name" value="Zinc finger protein 593"/>
    <property type="match status" value="1"/>
</dbReference>
<dbReference type="InterPro" id="IPR022755">
    <property type="entry name" value="Znf_C2H2_jaz"/>
</dbReference>
<dbReference type="GO" id="GO:0003676">
    <property type="term" value="F:nucleic acid binding"/>
    <property type="evidence" value="ECO:0007669"/>
    <property type="project" value="InterPro"/>
</dbReference>
<evidence type="ECO:0000313" key="13">
    <source>
        <dbReference type="Proteomes" id="UP000812966"/>
    </source>
</evidence>
<feature type="compositionally biased region" description="Basic residues" evidence="10">
    <location>
        <begin position="1"/>
        <end position="11"/>
    </location>
</feature>
<comment type="subcellular location">
    <subcellularLocation>
        <location evidence="2">Cytoplasm</location>
    </subcellularLocation>
    <subcellularLocation>
        <location evidence="1">Nucleus</location>
    </subcellularLocation>
</comment>
<dbReference type="GO" id="GO:0008270">
    <property type="term" value="F:zinc ion binding"/>
    <property type="evidence" value="ECO:0007669"/>
    <property type="project" value="UniProtKB-KW"/>
</dbReference>
<comment type="caution">
    <text evidence="12">The sequence shown here is derived from an EMBL/GenBank/DDBJ whole genome shotgun (WGS) entry which is preliminary data.</text>
</comment>
<evidence type="ECO:0000256" key="6">
    <source>
        <dbReference type="ARBA" id="ARBA00022771"/>
    </source>
</evidence>
<feature type="region of interest" description="Disordered" evidence="10">
    <location>
        <begin position="1"/>
        <end position="52"/>
    </location>
</feature>
<dbReference type="InterPro" id="IPR003604">
    <property type="entry name" value="Matrin/U1-like-C_Znf_C2H2"/>
</dbReference>
<feature type="compositionally biased region" description="Basic and acidic residues" evidence="10">
    <location>
        <begin position="25"/>
        <end position="47"/>
    </location>
</feature>